<dbReference type="InterPro" id="IPR010496">
    <property type="entry name" value="AL/BT2_dom"/>
</dbReference>
<reference evidence="3" key="1">
    <citation type="submission" date="2022-06" db="EMBL/GenBank/DDBJ databases">
        <title>Aeoliella straminimaris, a novel planctomycete from sediments.</title>
        <authorList>
            <person name="Vitorino I.R."/>
            <person name="Lage O.M."/>
        </authorList>
    </citation>
    <scope>NUCLEOTIDE SEQUENCE</scope>
    <source>
        <strain evidence="3">ICT_H6.2</strain>
    </source>
</reference>
<protein>
    <submittedName>
        <fullName evidence="3">DUF1080 domain-containing protein</fullName>
    </submittedName>
</protein>
<evidence type="ECO:0000313" key="3">
    <source>
        <dbReference type="EMBL" id="MCO6047821.1"/>
    </source>
</evidence>
<evidence type="ECO:0000313" key="4">
    <source>
        <dbReference type="Proteomes" id="UP001155241"/>
    </source>
</evidence>
<comment type="caution">
    <text evidence="3">The sequence shown here is derived from an EMBL/GenBank/DDBJ whole genome shotgun (WGS) entry which is preliminary data.</text>
</comment>
<evidence type="ECO:0000256" key="1">
    <source>
        <dbReference type="SAM" id="SignalP"/>
    </source>
</evidence>
<keyword evidence="4" id="KW-1185">Reference proteome</keyword>
<dbReference type="AlphaFoldDB" id="A0A9X2FJS4"/>
<proteinExistence type="predicted"/>
<keyword evidence="1" id="KW-0732">Signal</keyword>
<dbReference type="Pfam" id="PF06439">
    <property type="entry name" value="3keto-disac_hyd"/>
    <property type="match status" value="2"/>
</dbReference>
<dbReference type="GO" id="GO:0016787">
    <property type="term" value="F:hydrolase activity"/>
    <property type="evidence" value="ECO:0007669"/>
    <property type="project" value="InterPro"/>
</dbReference>
<feature type="signal peptide" evidence="1">
    <location>
        <begin position="1"/>
        <end position="21"/>
    </location>
</feature>
<accession>A0A9X2FJS4</accession>
<feature type="chain" id="PRO_5040873596" evidence="1">
    <location>
        <begin position="22"/>
        <end position="413"/>
    </location>
</feature>
<sequence>MYRVTYTALACLLLGSLSAQAEVPPPLGFERVQVDELNTLQKVWLDDDLLAEGWIQLTGSKELFGWTSTNGTPWNVCSGADAFLFDEGEYWLMSNTEWGDFELIVDFSIRGKNCNSGVFIRSADVPTDPTKDCYEINIAPPTNGYPTGSLVGRQRGEYSEGQLKTLDKLYATHRLHIIAEGGHIQAKLDGKVVTDYTDPNPIPKGRIGLQHKEGNVLFKRVLLKPLGEKSIFNGKDLTGWKTDLAGPAKISVTDAGEMQILGGSGQVESEGEYGDFVMQFECKVNGDGANSGVFFRSIPGDKMNGYECQIQNSYLDGDRTKPKDCGTGGIYRRVNARLVNAKDHEWFYVTLNANGPHYAVWVNGIQVTDWTDTREPDENPRRGLRLKPGTFCLQAHDPTTDLLFRNLRVAELP</sequence>
<organism evidence="3 4">
    <name type="scientific">Aeoliella straminimaris</name>
    <dbReference type="NCBI Taxonomy" id="2954799"/>
    <lineage>
        <taxon>Bacteria</taxon>
        <taxon>Pseudomonadati</taxon>
        <taxon>Planctomycetota</taxon>
        <taxon>Planctomycetia</taxon>
        <taxon>Pirellulales</taxon>
        <taxon>Lacipirellulaceae</taxon>
        <taxon>Aeoliella</taxon>
    </lineage>
</organism>
<feature type="domain" description="3-keto-alpha-glucoside-1,2-lyase/3-keto-2-hydroxy-glucal hydratase" evidence="2">
    <location>
        <begin position="228"/>
        <end position="409"/>
    </location>
</feature>
<gene>
    <name evidence="3" type="ORF">NG895_28280</name>
</gene>
<feature type="domain" description="3-keto-alpha-glucoside-1,2-lyase/3-keto-2-hydroxy-glucal hydratase" evidence="2">
    <location>
        <begin position="53"/>
        <end position="223"/>
    </location>
</feature>
<evidence type="ECO:0000259" key="2">
    <source>
        <dbReference type="Pfam" id="PF06439"/>
    </source>
</evidence>
<dbReference type="EMBL" id="JAMXLR010000092">
    <property type="protein sequence ID" value="MCO6047821.1"/>
    <property type="molecule type" value="Genomic_DNA"/>
</dbReference>
<name>A0A9X2FJS4_9BACT</name>
<dbReference type="RefSeq" id="WP_252855928.1">
    <property type="nucleotide sequence ID" value="NZ_JAMXLR010000092.1"/>
</dbReference>
<dbReference type="Gene3D" id="2.60.120.560">
    <property type="entry name" value="Exo-inulinase, domain 1"/>
    <property type="match status" value="2"/>
</dbReference>
<dbReference type="Proteomes" id="UP001155241">
    <property type="component" value="Unassembled WGS sequence"/>
</dbReference>